<dbReference type="AlphaFoldDB" id="A0A843UE97"/>
<keyword evidence="1 2" id="KW-0677">Repeat</keyword>
<accession>A0A843UE97</accession>
<evidence type="ECO:0000313" key="4">
    <source>
        <dbReference type="EMBL" id="MQL81751.1"/>
    </source>
</evidence>
<protein>
    <recommendedName>
        <fullName evidence="2">ACT domain-containing protein ACR</fullName>
    </recommendedName>
    <alternativeName>
        <fullName evidence="2">Protein ACT DOMAIN REPEATS</fullName>
    </alternativeName>
</protein>
<organism evidence="4 5">
    <name type="scientific">Colocasia esculenta</name>
    <name type="common">Wild taro</name>
    <name type="synonym">Arum esculentum</name>
    <dbReference type="NCBI Taxonomy" id="4460"/>
    <lineage>
        <taxon>Eukaryota</taxon>
        <taxon>Viridiplantae</taxon>
        <taxon>Streptophyta</taxon>
        <taxon>Embryophyta</taxon>
        <taxon>Tracheophyta</taxon>
        <taxon>Spermatophyta</taxon>
        <taxon>Magnoliopsida</taxon>
        <taxon>Liliopsida</taxon>
        <taxon>Araceae</taxon>
        <taxon>Aroideae</taxon>
        <taxon>Colocasieae</taxon>
        <taxon>Colocasia</taxon>
    </lineage>
</organism>
<proteinExistence type="predicted"/>
<sequence>MKEISWPYFDPEFENLTEKMFGPRVWIDNESCDRCTVVKVDSLNKPAFHLEVVQVLTDMDLYISKCYISSDGRWSIDVFHVRDQLGCKVTDERVINYLQQAIGARRDLQKTGDVDASCPLGTKLAGDCKEIEMIGTNRPGLFCDISAVLADLKCNIVEAHAWSHNACLACVAYISDESNSSCINDPHRLAAIEYHLSNVLRPNGSSSSSEHKVVRMAFSDCGSSMTSDAEHRLHQLMLANRDFDGPEGRHVAPPPATTAAADCDEQKGRPMVSVDSCHERGYSVVNVDCTDRPKLMFDVVCALTDMQYVVFHACVTCHGSFAHQEYYIRDTKGRTIDAQSEKEELAKCLEAAIKRRVCEGTVRLELCAHSSAGLLPHVTRVLCEYGLTVVRADIETQGERTVHVFYVRDVSGSEVDMSTLERMRGELQPLAVQVKHESPRRPNSPKKKTHVSFGSKLMTQIEKLSHGLISIS</sequence>
<reference evidence="4" key="1">
    <citation type="submission" date="2017-07" db="EMBL/GenBank/DDBJ databases">
        <title>Taro Niue Genome Assembly and Annotation.</title>
        <authorList>
            <person name="Atibalentja N."/>
            <person name="Keating K."/>
            <person name="Fields C.J."/>
        </authorList>
    </citation>
    <scope>NUCLEOTIDE SEQUENCE</scope>
    <source>
        <strain evidence="4">Niue_2</strain>
        <tissue evidence="4">Leaf</tissue>
    </source>
</reference>
<dbReference type="InterPro" id="IPR040217">
    <property type="entry name" value="ACR1-12"/>
</dbReference>
<feature type="region of interest" description="Disordered" evidence="3">
    <location>
        <begin position="433"/>
        <end position="452"/>
    </location>
</feature>
<evidence type="ECO:0000256" key="2">
    <source>
        <dbReference type="RuleBase" id="RU369043"/>
    </source>
</evidence>
<comment type="caution">
    <text evidence="4">The sequence shown here is derived from an EMBL/GenBank/DDBJ whole genome shotgun (WGS) entry which is preliminary data.</text>
</comment>
<keyword evidence="5" id="KW-1185">Reference proteome</keyword>
<name>A0A843UE97_COLES</name>
<dbReference type="Proteomes" id="UP000652761">
    <property type="component" value="Unassembled WGS sequence"/>
</dbReference>
<dbReference type="PANTHER" id="PTHR31096">
    <property type="entry name" value="ACT DOMAIN-CONTAINING PROTEIN ACR4-RELATED"/>
    <property type="match status" value="1"/>
</dbReference>
<evidence type="ECO:0000313" key="5">
    <source>
        <dbReference type="Proteomes" id="UP000652761"/>
    </source>
</evidence>
<gene>
    <name evidence="4" type="ORF">Taro_014215</name>
</gene>
<dbReference type="InterPro" id="IPR045865">
    <property type="entry name" value="ACT-like_dom_sf"/>
</dbReference>
<evidence type="ECO:0000256" key="3">
    <source>
        <dbReference type="SAM" id="MobiDB-lite"/>
    </source>
</evidence>
<dbReference type="GO" id="GO:0016597">
    <property type="term" value="F:amino acid binding"/>
    <property type="evidence" value="ECO:0007669"/>
    <property type="project" value="UniProtKB-UniRule"/>
</dbReference>
<dbReference type="OrthoDB" id="2019938at2759"/>
<dbReference type="EMBL" id="NMUH01000585">
    <property type="protein sequence ID" value="MQL81751.1"/>
    <property type="molecule type" value="Genomic_DNA"/>
</dbReference>
<dbReference type="SUPFAM" id="SSF55021">
    <property type="entry name" value="ACT-like"/>
    <property type="match status" value="3"/>
</dbReference>
<dbReference type="CDD" id="cd04897">
    <property type="entry name" value="ACT_ACR_3"/>
    <property type="match status" value="1"/>
</dbReference>
<comment type="function">
    <text evidence="2">Binds amino acids.</text>
</comment>
<dbReference type="PANTHER" id="PTHR31096:SF50">
    <property type="entry name" value="ACT DOMAIN-CONTAINING PROTEIN ACR2"/>
    <property type="match status" value="1"/>
</dbReference>
<evidence type="ECO:0000256" key="1">
    <source>
        <dbReference type="ARBA" id="ARBA00022737"/>
    </source>
</evidence>
<dbReference type="Gene3D" id="3.30.70.260">
    <property type="match status" value="1"/>
</dbReference>